<dbReference type="InterPro" id="IPR019734">
    <property type="entry name" value="TPR_rpt"/>
</dbReference>
<dbReference type="Proteomes" id="UP000501812">
    <property type="component" value="Chromosome"/>
</dbReference>
<reference evidence="4 5" key="1">
    <citation type="submission" date="2020-04" db="EMBL/GenBank/DDBJ databases">
        <title>Luteolibacter sp. G-1-1-1 isolated from soil.</title>
        <authorList>
            <person name="Dahal R.H."/>
        </authorList>
    </citation>
    <scope>NUCLEOTIDE SEQUENCE [LARGE SCALE GENOMIC DNA]</scope>
    <source>
        <strain evidence="4 5">G-1-1-1</strain>
    </source>
</reference>
<dbReference type="InterPro" id="IPR011990">
    <property type="entry name" value="TPR-like_helical_dom_sf"/>
</dbReference>
<keyword evidence="2" id="KW-0802">TPR repeat</keyword>
<dbReference type="SUPFAM" id="SSF48452">
    <property type="entry name" value="TPR-like"/>
    <property type="match status" value="3"/>
</dbReference>
<evidence type="ECO:0000313" key="4">
    <source>
        <dbReference type="EMBL" id="QJE94363.1"/>
    </source>
</evidence>
<keyword evidence="1" id="KW-0677">Repeat</keyword>
<keyword evidence="3" id="KW-0732">Signal</keyword>
<proteinExistence type="predicted"/>
<sequence>MTWERGFQRCWRVAIAMAALHGSASAQEPAPIDAARSAFLKGDYAASLAAAQKATPDDEDFPEFIALEIRTLVETGKYQEAVERVGELGRRAAFYPELALEAGRALRAAGHRDVASDLIERAVRFEAPRPAKDKSRATVAFGELLLEHRVDAKVVLDRLLEPAKKADPEGRAPYLALGKLALANHDRQLAAEYFREGLKRFPGDPDFNLGLEQSGLDLPAANREPGIASYLDLALKANPKHTAALLFKATELTGRKAFKEAKDVFEQVLAINPDHPEAWAGLAAIALVQDDEKEATAAIARAKKLHEDNPRVPEIIGTTLAGQYRFAEGIKYLEEARQLDPLSPPILFELGSNQLRFGQLDHGWENVALAHELDPYNVAAFNLITLRDKLRDYPVREKDGVRLRMSPEDMAVFGGRALELAARAKTTLADKYGIRLSVPVMVEILPKQEDFAIRTFGLPGGESFLGVCFGPLITMTSPRGRLGRSNWEAVLWHEMAHTITLDASRHRIPRWLSEGISVFEEREVHAGWGQGMTSEFRKRFLDGEVPPISRLDESFAGEDIMLGYYHSSLVAEYIVRTFGMEAMRAILADLSTGKPVDEAIAKHTKTANLEKDFLEYAKKIANSYGPDLDWTPLEDEEYVAYREDPAKWVAANPKRYAATMMLVSALTEERKWQDSKDLLEKIIAAEPNNRESFNPYMSLALACRGLGDEAGERAALLKLLSIDSNVSDAAARLLELGGTMSAAERAAHGDQMLQTNPFQEKAYRTLAAAAKESGDPRRTREALESLLALEPRDAGRLHYELATLLRKSDPVPARRQVLQALEENPRFQAALELLSTFPPAPPNK</sequence>
<evidence type="ECO:0000256" key="3">
    <source>
        <dbReference type="SAM" id="SignalP"/>
    </source>
</evidence>
<dbReference type="SMART" id="SM00028">
    <property type="entry name" value="TPR"/>
    <property type="match status" value="6"/>
</dbReference>
<evidence type="ECO:0000313" key="5">
    <source>
        <dbReference type="Proteomes" id="UP000501812"/>
    </source>
</evidence>
<name>A0A858RDW1_9BACT</name>
<dbReference type="KEGG" id="luo:HHL09_00700"/>
<accession>A0A858RDW1</accession>
<evidence type="ECO:0000256" key="1">
    <source>
        <dbReference type="ARBA" id="ARBA00022737"/>
    </source>
</evidence>
<dbReference type="PANTHER" id="PTHR44943:SF4">
    <property type="entry name" value="TPR REPEAT-CONTAINING PROTEIN MJ0798"/>
    <property type="match status" value="1"/>
</dbReference>
<feature type="chain" id="PRO_5032748644" evidence="3">
    <location>
        <begin position="27"/>
        <end position="844"/>
    </location>
</feature>
<dbReference type="EMBL" id="CP051774">
    <property type="protein sequence ID" value="QJE94363.1"/>
    <property type="molecule type" value="Genomic_DNA"/>
</dbReference>
<gene>
    <name evidence="4" type="ORF">HHL09_00700</name>
</gene>
<protein>
    <submittedName>
        <fullName evidence="4">Tetratricopeptide repeat protein</fullName>
    </submittedName>
</protein>
<keyword evidence="5" id="KW-1185">Reference proteome</keyword>
<dbReference type="Gene3D" id="1.25.40.10">
    <property type="entry name" value="Tetratricopeptide repeat domain"/>
    <property type="match status" value="4"/>
</dbReference>
<dbReference type="Pfam" id="PF13432">
    <property type="entry name" value="TPR_16"/>
    <property type="match status" value="1"/>
</dbReference>
<evidence type="ECO:0000256" key="2">
    <source>
        <dbReference type="ARBA" id="ARBA00022803"/>
    </source>
</evidence>
<dbReference type="AlphaFoldDB" id="A0A858RDW1"/>
<dbReference type="InterPro" id="IPR051685">
    <property type="entry name" value="Ycf3/AcsC/BcsC/TPR_MFPF"/>
</dbReference>
<dbReference type="Pfam" id="PF14559">
    <property type="entry name" value="TPR_19"/>
    <property type="match status" value="1"/>
</dbReference>
<dbReference type="PANTHER" id="PTHR44943">
    <property type="entry name" value="CELLULOSE SYNTHASE OPERON PROTEIN C"/>
    <property type="match status" value="1"/>
</dbReference>
<organism evidence="4 5">
    <name type="scientific">Luteolibacter luteus</name>
    <dbReference type="NCBI Taxonomy" id="2728835"/>
    <lineage>
        <taxon>Bacteria</taxon>
        <taxon>Pseudomonadati</taxon>
        <taxon>Verrucomicrobiota</taxon>
        <taxon>Verrucomicrobiia</taxon>
        <taxon>Verrucomicrobiales</taxon>
        <taxon>Verrucomicrobiaceae</taxon>
        <taxon>Luteolibacter</taxon>
    </lineage>
</organism>
<dbReference type="RefSeq" id="WP_169452584.1">
    <property type="nucleotide sequence ID" value="NZ_CP051774.1"/>
</dbReference>
<feature type="signal peptide" evidence="3">
    <location>
        <begin position="1"/>
        <end position="26"/>
    </location>
</feature>